<dbReference type="OrthoDB" id="277009at2"/>
<dbReference type="GO" id="GO:0004803">
    <property type="term" value="F:transposase activity"/>
    <property type="evidence" value="ECO:0007669"/>
    <property type="project" value="InterPro"/>
</dbReference>
<dbReference type="Gene3D" id="3.30.70.1290">
    <property type="entry name" value="Transposase IS200-like"/>
    <property type="match status" value="1"/>
</dbReference>
<dbReference type="KEGG" id="ahel:Q31a_46090"/>
<dbReference type="Pfam" id="PF01797">
    <property type="entry name" value="Y1_Tnp"/>
    <property type="match status" value="1"/>
</dbReference>
<protein>
    <submittedName>
        <fullName evidence="2">Transposase IS200 like protein</fullName>
    </submittedName>
</protein>
<keyword evidence="3" id="KW-1185">Reference proteome</keyword>
<gene>
    <name evidence="2" type="ORF">Q31a_46090</name>
</gene>
<dbReference type="SUPFAM" id="SSF143422">
    <property type="entry name" value="Transposase IS200-like"/>
    <property type="match status" value="1"/>
</dbReference>
<dbReference type="SMART" id="SM01321">
    <property type="entry name" value="Y1_Tnp"/>
    <property type="match status" value="1"/>
</dbReference>
<sequence>MGRPKRVDVAGGFYHMLNRANLKATIFHKPEDYAAFEDVLVEAVGRFALQLMSYCLMPNHWHLVVRPNVDGEMGRFGQWLCLTHTQRYHAHYDIVGLGHLYQGRYKSFPVQSDDHFLTVNRYVERNAYTANLCDSPEAWKWNSLYHWSRKTLLSGKLLSPWPIPRPPNWIARVRSDFSQEEQKQLKWSVARGVPFGDPTWVESMARKFDLESTMRPRGRPKKFTRK</sequence>
<organism evidence="2 3">
    <name type="scientific">Aureliella helgolandensis</name>
    <dbReference type="NCBI Taxonomy" id="2527968"/>
    <lineage>
        <taxon>Bacteria</taxon>
        <taxon>Pseudomonadati</taxon>
        <taxon>Planctomycetota</taxon>
        <taxon>Planctomycetia</taxon>
        <taxon>Pirellulales</taxon>
        <taxon>Pirellulaceae</taxon>
        <taxon>Aureliella</taxon>
    </lineage>
</organism>
<dbReference type="PANTHER" id="PTHR34322:SF2">
    <property type="entry name" value="TRANSPOSASE IS200-LIKE DOMAIN-CONTAINING PROTEIN"/>
    <property type="match status" value="1"/>
</dbReference>
<evidence type="ECO:0000313" key="3">
    <source>
        <dbReference type="Proteomes" id="UP000318017"/>
    </source>
</evidence>
<dbReference type="GO" id="GO:0006313">
    <property type="term" value="P:DNA transposition"/>
    <property type="evidence" value="ECO:0007669"/>
    <property type="project" value="InterPro"/>
</dbReference>
<evidence type="ECO:0000313" key="2">
    <source>
        <dbReference type="EMBL" id="QDV26237.1"/>
    </source>
</evidence>
<dbReference type="InterPro" id="IPR036515">
    <property type="entry name" value="Transposase_17_sf"/>
</dbReference>
<reference evidence="2 3" key="1">
    <citation type="submission" date="2019-02" db="EMBL/GenBank/DDBJ databases">
        <title>Deep-cultivation of Planctomycetes and their phenomic and genomic characterization uncovers novel biology.</title>
        <authorList>
            <person name="Wiegand S."/>
            <person name="Jogler M."/>
            <person name="Boedeker C."/>
            <person name="Pinto D."/>
            <person name="Vollmers J."/>
            <person name="Rivas-Marin E."/>
            <person name="Kohn T."/>
            <person name="Peeters S.H."/>
            <person name="Heuer A."/>
            <person name="Rast P."/>
            <person name="Oberbeckmann S."/>
            <person name="Bunk B."/>
            <person name="Jeske O."/>
            <person name="Meyerdierks A."/>
            <person name="Storesund J.E."/>
            <person name="Kallscheuer N."/>
            <person name="Luecker S."/>
            <person name="Lage O.M."/>
            <person name="Pohl T."/>
            <person name="Merkel B.J."/>
            <person name="Hornburger P."/>
            <person name="Mueller R.-W."/>
            <person name="Bruemmer F."/>
            <person name="Labrenz M."/>
            <person name="Spormann A.M."/>
            <person name="Op den Camp H."/>
            <person name="Overmann J."/>
            <person name="Amann R."/>
            <person name="Jetten M.S.M."/>
            <person name="Mascher T."/>
            <person name="Medema M.H."/>
            <person name="Devos D.P."/>
            <person name="Kaster A.-K."/>
            <person name="Ovreas L."/>
            <person name="Rohde M."/>
            <person name="Galperin M.Y."/>
            <person name="Jogler C."/>
        </authorList>
    </citation>
    <scope>NUCLEOTIDE SEQUENCE [LARGE SCALE GENOMIC DNA]</scope>
    <source>
        <strain evidence="2 3">Q31a</strain>
    </source>
</reference>
<dbReference type="Proteomes" id="UP000318017">
    <property type="component" value="Chromosome"/>
</dbReference>
<evidence type="ECO:0000259" key="1">
    <source>
        <dbReference type="SMART" id="SM01321"/>
    </source>
</evidence>
<dbReference type="EMBL" id="CP036298">
    <property type="protein sequence ID" value="QDV26237.1"/>
    <property type="molecule type" value="Genomic_DNA"/>
</dbReference>
<name>A0A518GCF9_9BACT</name>
<dbReference type="AlphaFoldDB" id="A0A518GCF9"/>
<proteinExistence type="predicted"/>
<dbReference type="GO" id="GO:0003677">
    <property type="term" value="F:DNA binding"/>
    <property type="evidence" value="ECO:0007669"/>
    <property type="project" value="InterPro"/>
</dbReference>
<dbReference type="PANTHER" id="PTHR34322">
    <property type="entry name" value="TRANSPOSASE, Y1_TNP DOMAIN-CONTAINING"/>
    <property type="match status" value="1"/>
</dbReference>
<feature type="domain" description="Transposase IS200-like" evidence="1">
    <location>
        <begin position="9"/>
        <end position="126"/>
    </location>
</feature>
<accession>A0A518GCF9</accession>
<dbReference type="InterPro" id="IPR002686">
    <property type="entry name" value="Transposase_17"/>
</dbReference>
<dbReference type="RefSeq" id="WP_145082233.1">
    <property type="nucleotide sequence ID" value="NZ_CP036298.1"/>
</dbReference>